<comment type="caution">
    <text evidence="1">The sequence shown here is derived from an EMBL/GenBank/DDBJ whole genome shotgun (WGS) entry which is preliminary data.</text>
</comment>
<proteinExistence type="predicted"/>
<reference evidence="2" key="1">
    <citation type="journal article" date="2024" name="Proc. Natl. Acad. Sci. U.S.A.">
        <title>Extraordinary preservation of gene collinearity over three hundred million years revealed in homosporous lycophytes.</title>
        <authorList>
            <person name="Li C."/>
            <person name="Wickell D."/>
            <person name="Kuo L.Y."/>
            <person name="Chen X."/>
            <person name="Nie B."/>
            <person name="Liao X."/>
            <person name="Peng D."/>
            <person name="Ji J."/>
            <person name="Jenkins J."/>
            <person name="Williams M."/>
            <person name="Shu S."/>
            <person name="Plott C."/>
            <person name="Barry K."/>
            <person name="Rajasekar S."/>
            <person name="Grimwood J."/>
            <person name="Han X."/>
            <person name="Sun S."/>
            <person name="Hou Z."/>
            <person name="He W."/>
            <person name="Dai G."/>
            <person name="Sun C."/>
            <person name="Schmutz J."/>
            <person name="Leebens-Mack J.H."/>
            <person name="Li F.W."/>
            <person name="Wang L."/>
        </authorList>
    </citation>
    <scope>NUCLEOTIDE SEQUENCE [LARGE SCALE GENOMIC DNA]</scope>
    <source>
        <strain evidence="2">cv. PW_Plant_1</strain>
    </source>
</reference>
<evidence type="ECO:0000313" key="1">
    <source>
        <dbReference type="EMBL" id="KAJ7534244.1"/>
    </source>
</evidence>
<accession>A0ACC2BWW5</accession>
<sequence length="643" mass="71633">MAHESQLQKALGKYCSQCLLHRQLLFIHLSITILAWNDHKLFGTTIIINTLTSCSLPVTLTFLLLLANALTGALTMSDKRSCPSCTRDFISLAALKLDGKLSFSQIADASRDFGNIHHNSPAAVLYPGSVNDIAKVVRCVYASSSNLTIAAKGAGHSIYGQAQARDGIVIEMSTLKGIEVFPGAFGDAPYVDARGGELWIDVVKATMEVGLTPRSFTDYLHLSVGGTLSNAGVSGQAFRYGPQINNVFQLEVVTGKGEIVSCSPIQNADLFFAVLGGLGQFGIITKARIILEPSPQRVRWIRALYSDFSKFTKDQEMLISQPHSRSFDYVEGSVVASTEECPGSWKPKTFPLESDNVTGGSGSPTTDSPVLYCLEVTKNYFEHESSTIEEKISPMLASLGHIPSMVSVQDTPYLSFLERVHESELKLREKGLWSAPHPWLNLFIPKSQIIDFAAWAFEKHLRHGINGPMLIYPLDRMKWDPRMSAITPHEDIFYLVGFLGYASPSVDHSLERLHNKISETLKYCNRNRISYKQYIPNYSSVGEWILHFGEFWPGFVDRKLKYDPKAILSPGQRIFSRFRSASCMYKSLERISYDNVMGMEGPLRARILCENEKETSKLLASASNNRKCPSKQSCIYSRRGFRT</sequence>
<evidence type="ECO:0000313" key="2">
    <source>
        <dbReference type="Proteomes" id="UP001162992"/>
    </source>
</evidence>
<dbReference type="Proteomes" id="UP001162992">
    <property type="component" value="Chromosome 13"/>
</dbReference>
<gene>
    <name evidence="1" type="ORF">O6H91_13G085600</name>
</gene>
<name>A0ACC2BWW5_DIPCM</name>
<dbReference type="EMBL" id="CM055104">
    <property type="protein sequence ID" value="KAJ7534244.1"/>
    <property type="molecule type" value="Genomic_DNA"/>
</dbReference>
<keyword evidence="2" id="KW-1185">Reference proteome</keyword>
<protein>
    <submittedName>
        <fullName evidence="1">Uncharacterized protein</fullName>
    </submittedName>
</protein>
<organism evidence="1 2">
    <name type="scientific">Diphasiastrum complanatum</name>
    <name type="common">Issler's clubmoss</name>
    <name type="synonym">Lycopodium complanatum</name>
    <dbReference type="NCBI Taxonomy" id="34168"/>
    <lineage>
        <taxon>Eukaryota</taxon>
        <taxon>Viridiplantae</taxon>
        <taxon>Streptophyta</taxon>
        <taxon>Embryophyta</taxon>
        <taxon>Tracheophyta</taxon>
        <taxon>Lycopodiopsida</taxon>
        <taxon>Lycopodiales</taxon>
        <taxon>Lycopodiaceae</taxon>
        <taxon>Lycopodioideae</taxon>
        <taxon>Diphasiastrum</taxon>
    </lineage>
</organism>